<protein>
    <submittedName>
        <fullName evidence="2">Uncharacterized protein</fullName>
    </submittedName>
</protein>
<comment type="caution">
    <text evidence="2">The sequence shown here is derived from an EMBL/GenBank/DDBJ whole genome shotgun (WGS) entry which is preliminary data.</text>
</comment>
<dbReference type="Proteomes" id="UP001143543">
    <property type="component" value="Unassembled WGS sequence"/>
</dbReference>
<feature type="region of interest" description="Disordered" evidence="1">
    <location>
        <begin position="1"/>
        <end position="28"/>
    </location>
</feature>
<evidence type="ECO:0000313" key="3">
    <source>
        <dbReference type="Proteomes" id="UP001143543"/>
    </source>
</evidence>
<organism evidence="2 3">
    <name type="scientific">Neptunitalea lumnitzerae</name>
    <dbReference type="NCBI Taxonomy" id="2965509"/>
    <lineage>
        <taxon>Bacteria</taxon>
        <taxon>Pseudomonadati</taxon>
        <taxon>Bacteroidota</taxon>
        <taxon>Flavobacteriia</taxon>
        <taxon>Flavobacteriales</taxon>
        <taxon>Flavobacteriaceae</taxon>
        <taxon>Neptunitalea</taxon>
    </lineage>
</organism>
<evidence type="ECO:0000313" key="2">
    <source>
        <dbReference type="EMBL" id="GLB47840.1"/>
    </source>
</evidence>
<gene>
    <name evidence="2" type="ORF">Y10_02080</name>
</gene>
<name>A0ABQ5MFN2_9FLAO</name>
<keyword evidence="3" id="KW-1185">Reference proteome</keyword>
<sequence>MHIKNNLDEGGIVTSEGDTLPDDDPNRNNGLKWVSGGHDSVLSFHTNIDYPADTPEKVANLIATIASTNSLNKKIELYTILMTDNVLAYIEKVMEKMAELEIQISPYLDKYARWLAFQAPHRGAVKLGIALLGIIGDAHDKNGILILGKHEEFTLFVSVAILYMSDNPENDLWNMAKYVSGWGKIHIVQRLAETANPNIKKWLIREGYKNDILYEYLTYTCAKAGNLYQELSAKNIDDKLFRGAGDIITTLLNDNSPVEDIYSYDEGAEVVQLFIAHMEQRPSYGVVDFIILHRIKAFLESNKEDWEALQQMGWTDDHKANLLIDIHTLLTHIPWDTIIQEQSELPSNHFWQIKKAGEMLAIDTFKGYLKNLKAAGIDPRLWHMTTDYANQTTIDTLITIATEKFTPERITNNKNPNEEFPLYNAFDFFLNTLEGYPGKGLNLIKLALKSPDRRNRITATKVLNAWGKAYHTFKVRYMIRLALRKEKEKDIKGHLADLLKKY</sequence>
<accession>A0ABQ5MFN2</accession>
<dbReference type="EMBL" id="BRVO01000001">
    <property type="protein sequence ID" value="GLB47840.1"/>
    <property type="molecule type" value="Genomic_DNA"/>
</dbReference>
<proteinExistence type="predicted"/>
<evidence type="ECO:0000256" key="1">
    <source>
        <dbReference type="SAM" id="MobiDB-lite"/>
    </source>
</evidence>
<reference evidence="2" key="1">
    <citation type="submission" date="2022-07" db="EMBL/GenBank/DDBJ databases">
        <title>Taxonomy of Novel Oxalotrophic and Methylotrophic Bacteria.</title>
        <authorList>
            <person name="Sahin N."/>
            <person name="Tani A."/>
        </authorList>
    </citation>
    <scope>NUCLEOTIDE SEQUENCE</scope>
    <source>
        <strain evidence="2">Y10</strain>
    </source>
</reference>